<evidence type="ECO:0000313" key="3">
    <source>
        <dbReference type="Proteomes" id="UP001501195"/>
    </source>
</evidence>
<comment type="caution">
    <text evidence="2">The sequence shown here is derived from an EMBL/GenBank/DDBJ whole genome shotgun (WGS) entry which is preliminary data.</text>
</comment>
<accession>A0ABP8VEP7</accession>
<dbReference type="EMBL" id="BAABIL010000644">
    <property type="protein sequence ID" value="GAA4658758.1"/>
    <property type="molecule type" value="Genomic_DNA"/>
</dbReference>
<gene>
    <name evidence="2" type="ORF">GCM10023225_32780</name>
</gene>
<name>A0ABP8VEP7_9ACTN</name>
<dbReference type="NCBIfam" id="NF038065">
    <property type="entry name" value="Pr6Pr"/>
    <property type="match status" value="1"/>
</dbReference>
<dbReference type="RefSeq" id="WP_345713865.1">
    <property type="nucleotide sequence ID" value="NZ_BAABIL010000644.1"/>
</dbReference>
<protein>
    <submittedName>
        <fullName evidence="2">Pr6Pr family membrane protein</fullName>
    </submittedName>
</protein>
<sequence>MARATPPPPPPAAPPATLRRSRWWHAALAAVVAASLVTELVLTLAAAEGPGTGTRLVRFASYFTVQSNLLVLAAALGLALRPDRDGRWWRVLRLDALLGITITGVVFGTVLAALVDPSGARWWTNAGLHYAAPAATLLGWLLFGPRPRVDRRSQVLAFAWPVAWIGWTFAHGALGGWYPYPFLDAGELGLPVALRNTAVVLLLGALLAVVLGVLDTRLRAVADHR</sequence>
<reference evidence="3" key="1">
    <citation type="journal article" date="2019" name="Int. J. Syst. Evol. Microbiol.">
        <title>The Global Catalogue of Microorganisms (GCM) 10K type strain sequencing project: providing services to taxonomists for standard genome sequencing and annotation.</title>
        <authorList>
            <consortium name="The Broad Institute Genomics Platform"/>
            <consortium name="The Broad Institute Genome Sequencing Center for Infectious Disease"/>
            <person name="Wu L."/>
            <person name="Ma J."/>
        </authorList>
    </citation>
    <scope>NUCLEOTIDE SEQUENCE [LARGE SCALE GENOMIC DNA]</scope>
    <source>
        <strain evidence="3">JCM 18126</strain>
    </source>
</reference>
<proteinExistence type="predicted"/>
<keyword evidence="1" id="KW-1133">Transmembrane helix</keyword>
<feature type="transmembrane region" description="Helical" evidence="1">
    <location>
        <begin position="92"/>
        <end position="115"/>
    </location>
</feature>
<dbReference type="PRINTS" id="PR00173">
    <property type="entry name" value="EDTRNSPORT"/>
</dbReference>
<evidence type="ECO:0000256" key="1">
    <source>
        <dbReference type="SAM" id="Phobius"/>
    </source>
</evidence>
<organism evidence="2 3">
    <name type="scientific">Kineococcus glutinatus</name>
    <dbReference type="NCBI Taxonomy" id="1070872"/>
    <lineage>
        <taxon>Bacteria</taxon>
        <taxon>Bacillati</taxon>
        <taxon>Actinomycetota</taxon>
        <taxon>Actinomycetes</taxon>
        <taxon>Kineosporiales</taxon>
        <taxon>Kineosporiaceae</taxon>
        <taxon>Kineococcus</taxon>
    </lineage>
</organism>
<feature type="transmembrane region" description="Helical" evidence="1">
    <location>
        <begin position="59"/>
        <end position="80"/>
    </location>
</feature>
<feature type="transmembrane region" description="Helical" evidence="1">
    <location>
        <begin position="26"/>
        <end position="47"/>
    </location>
</feature>
<feature type="transmembrane region" description="Helical" evidence="1">
    <location>
        <begin position="155"/>
        <end position="178"/>
    </location>
</feature>
<dbReference type="Proteomes" id="UP001501195">
    <property type="component" value="Unassembled WGS sequence"/>
</dbReference>
<feature type="transmembrane region" description="Helical" evidence="1">
    <location>
        <begin position="198"/>
        <end position="218"/>
    </location>
</feature>
<keyword evidence="1" id="KW-0812">Transmembrane</keyword>
<dbReference type="InterPro" id="IPR049713">
    <property type="entry name" value="Pr6Pr-like"/>
</dbReference>
<keyword evidence="3" id="KW-1185">Reference proteome</keyword>
<keyword evidence="1" id="KW-0472">Membrane</keyword>
<evidence type="ECO:0000313" key="2">
    <source>
        <dbReference type="EMBL" id="GAA4658758.1"/>
    </source>
</evidence>
<feature type="transmembrane region" description="Helical" evidence="1">
    <location>
        <begin position="127"/>
        <end position="143"/>
    </location>
</feature>